<protein>
    <submittedName>
        <fullName evidence="2">Opioid growth factor receptor</fullName>
    </submittedName>
</protein>
<keyword evidence="2" id="KW-0675">Receptor</keyword>
<dbReference type="AlphaFoldDB" id="A0AAE1GXI3"/>
<dbReference type="Proteomes" id="UP001219518">
    <property type="component" value="Unassembled WGS sequence"/>
</dbReference>
<organism evidence="2 3">
    <name type="scientific">Frankliniella fusca</name>
    <dbReference type="NCBI Taxonomy" id="407009"/>
    <lineage>
        <taxon>Eukaryota</taxon>
        <taxon>Metazoa</taxon>
        <taxon>Ecdysozoa</taxon>
        <taxon>Arthropoda</taxon>
        <taxon>Hexapoda</taxon>
        <taxon>Insecta</taxon>
        <taxon>Pterygota</taxon>
        <taxon>Neoptera</taxon>
        <taxon>Paraneoptera</taxon>
        <taxon>Thysanoptera</taxon>
        <taxon>Terebrantia</taxon>
        <taxon>Thripoidea</taxon>
        <taxon>Thripidae</taxon>
        <taxon>Frankliniella</taxon>
    </lineage>
</organism>
<accession>A0AAE1GXI3</accession>
<evidence type="ECO:0000313" key="3">
    <source>
        <dbReference type="Proteomes" id="UP001219518"/>
    </source>
</evidence>
<feature type="non-terminal residue" evidence="2">
    <location>
        <position position="70"/>
    </location>
</feature>
<proteinExistence type="predicted"/>
<evidence type="ECO:0000313" key="2">
    <source>
        <dbReference type="EMBL" id="KAK3909690.1"/>
    </source>
</evidence>
<feature type="compositionally biased region" description="Low complexity" evidence="1">
    <location>
        <begin position="47"/>
        <end position="64"/>
    </location>
</feature>
<sequence length="70" mass="7274">SCAPASSGLQRIYQFQLQLSPPSAPVQLQPAQSSSVAPSPEVSGPTRSQPSQAPQLSSPRQPSAVTQAQF</sequence>
<evidence type="ECO:0000256" key="1">
    <source>
        <dbReference type="SAM" id="MobiDB-lite"/>
    </source>
</evidence>
<gene>
    <name evidence="2" type="ORF">KUF71_019699</name>
</gene>
<dbReference type="EMBL" id="JAHWGI010000108">
    <property type="protein sequence ID" value="KAK3909690.1"/>
    <property type="molecule type" value="Genomic_DNA"/>
</dbReference>
<reference evidence="2" key="1">
    <citation type="submission" date="2021-07" db="EMBL/GenBank/DDBJ databases">
        <authorList>
            <person name="Catto M.A."/>
            <person name="Jacobson A."/>
            <person name="Kennedy G."/>
            <person name="Labadie P."/>
            <person name="Hunt B.G."/>
            <person name="Srinivasan R."/>
        </authorList>
    </citation>
    <scope>NUCLEOTIDE SEQUENCE</scope>
    <source>
        <strain evidence="2">PL_HMW_Pooled</strain>
        <tissue evidence="2">Head</tissue>
    </source>
</reference>
<feature type="region of interest" description="Disordered" evidence="1">
    <location>
        <begin position="20"/>
        <end position="70"/>
    </location>
</feature>
<reference evidence="2" key="2">
    <citation type="journal article" date="2023" name="BMC Genomics">
        <title>Pest status, molecular evolution, and epigenetic factors derived from the genome assembly of Frankliniella fusca, a thysanopteran phytovirus vector.</title>
        <authorList>
            <person name="Catto M.A."/>
            <person name="Labadie P.E."/>
            <person name="Jacobson A.L."/>
            <person name="Kennedy G.G."/>
            <person name="Srinivasan R."/>
            <person name="Hunt B.G."/>
        </authorList>
    </citation>
    <scope>NUCLEOTIDE SEQUENCE</scope>
    <source>
        <strain evidence="2">PL_HMW_Pooled</strain>
    </source>
</reference>
<comment type="caution">
    <text evidence="2">The sequence shown here is derived from an EMBL/GenBank/DDBJ whole genome shotgun (WGS) entry which is preliminary data.</text>
</comment>
<feature type="compositionally biased region" description="Low complexity" evidence="1">
    <location>
        <begin position="20"/>
        <end position="40"/>
    </location>
</feature>
<name>A0AAE1GXI3_9NEOP</name>
<keyword evidence="3" id="KW-1185">Reference proteome</keyword>